<dbReference type="GO" id="GO:0005886">
    <property type="term" value="C:plasma membrane"/>
    <property type="evidence" value="ECO:0007669"/>
    <property type="project" value="UniProtKB-SubCell"/>
</dbReference>
<feature type="region of interest" description="Disordered" evidence="7">
    <location>
        <begin position="122"/>
        <end position="145"/>
    </location>
</feature>
<dbReference type="OrthoDB" id="5242960at2"/>
<keyword evidence="10" id="KW-1185">Reference proteome</keyword>
<evidence type="ECO:0000256" key="2">
    <source>
        <dbReference type="ARBA" id="ARBA00022475"/>
    </source>
</evidence>
<proteinExistence type="predicted"/>
<evidence type="ECO:0000256" key="1">
    <source>
        <dbReference type="ARBA" id="ARBA00004651"/>
    </source>
</evidence>
<dbReference type="EMBL" id="FOSW01000003">
    <property type="protein sequence ID" value="SFK68008.1"/>
    <property type="molecule type" value="Genomic_DNA"/>
</dbReference>
<keyword evidence="2" id="KW-1003">Cell membrane</keyword>
<keyword evidence="4" id="KW-0378">Hydrolase</keyword>
<keyword evidence="3" id="KW-0812">Transmembrane</keyword>
<keyword evidence="6" id="KW-0472">Membrane</keyword>
<evidence type="ECO:0000256" key="3">
    <source>
        <dbReference type="ARBA" id="ARBA00022692"/>
    </source>
</evidence>
<dbReference type="PANTHER" id="PTHR14969">
    <property type="entry name" value="SPHINGOSINE-1-PHOSPHATE PHOSPHOHYDROLASE"/>
    <property type="match status" value="1"/>
</dbReference>
<feature type="domain" description="Phosphatidic acid phosphatase type 2/haloperoxidase" evidence="8">
    <location>
        <begin position="97"/>
        <end position="209"/>
    </location>
</feature>
<organism evidence="9 10">
    <name type="scientific">Geodermatophilus ruber</name>
    <dbReference type="NCBI Taxonomy" id="504800"/>
    <lineage>
        <taxon>Bacteria</taxon>
        <taxon>Bacillati</taxon>
        <taxon>Actinomycetota</taxon>
        <taxon>Actinomycetes</taxon>
        <taxon>Geodermatophilales</taxon>
        <taxon>Geodermatophilaceae</taxon>
        <taxon>Geodermatophilus</taxon>
    </lineage>
</organism>
<keyword evidence="5" id="KW-1133">Transmembrane helix</keyword>
<dbReference type="AlphaFoldDB" id="A0A1I4BGU7"/>
<evidence type="ECO:0000256" key="5">
    <source>
        <dbReference type="ARBA" id="ARBA00022989"/>
    </source>
</evidence>
<dbReference type="PANTHER" id="PTHR14969:SF62">
    <property type="entry name" value="DECAPRENYLPHOSPHORYL-5-PHOSPHORIBOSE PHOSPHATASE RV3807C-RELATED"/>
    <property type="match status" value="1"/>
</dbReference>
<evidence type="ECO:0000256" key="7">
    <source>
        <dbReference type="SAM" id="MobiDB-lite"/>
    </source>
</evidence>
<dbReference type="InterPro" id="IPR036938">
    <property type="entry name" value="PAP2/HPO_sf"/>
</dbReference>
<dbReference type="SUPFAM" id="SSF48317">
    <property type="entry name" value="Acid phosphatase/Vanadium-dependent haloperoxidase"/>
    <property type="match status" value="1"/>
</dbReference>
<protein>
    <submittedName>
        <fullName evidence="9">Undecaprenyl-diphosphatase</fullName>
    </submittedName>
</protein>
<dbReference type="STRING" id="504800.SAMN04488085_10338"/>
<comment type="subcellular location">
    <subcellularLocation>
        <location evidence="1">Cell membrane</location>
        <topology evidence="1">Multi-pass membrane protein</topology>
    </subcellularLocation>
</comment>
<evidence type="ECO:0000256" key="4">
    <source>
        <dbReference type="ARBA" id="ARBA00022801"/>
    </source>
</evidence>
<dbReference type="RefSeq" id="WP_091322055.1">
    <property type="nucleotide sequence ID" value="NZ_FOSW01000003.1"/>
</dbReference>
<dbReference type="Gene3D" id="1.20.144.10">
    <property type="entry name" value="Phosphatidic acid phosphatase type 2/haloperoxidase"/>
    <property type="match status" value="1"/>
</dbReference>
<dbReference type="Proteomes" id="UP000199152">
    <property type="component" value="Unassembled WGS sequence"/>
</dbReference>
<dbReference type="SMART" id="SM00014">
    <property type="entry name" value="acidPPc"/>
    <property type="match status" value="1"/>
</dbReference>
<evidence type="ECO:0000313" key="9">
    <source>
        <dbReference type="EMBL" id="SFK68008.1"/>
    </source>
</evidence>
<evidence type="ECO:0000256" key="6">
    <source>
        <dbReference type="ARBA" id="ARBA00023136"/>
    </source>
</evidence>
<dbReference type="Pfam" id="PF01569">
    <property type="entry name" value="PAP2"/>
    <property type="match status" value="1"/>
</dbReference>
<name>A0A1I4BGU7_9ACTN</name>
<dbReference type="InterPro" id="IPR000326">
    <property type="entry name" value="PAP2/HPO"/>
</dbReference>
<reference evidence="9 10" key="1">
    <citation type="submission" date="2016-10" db="EMBL/GenBank/DDBJ databases">
        <authorList>
            <person name="de Groot N.N."/>
        </authorList>
    </citation>
    <scope>NUCLEOTIDE SEQUENCE [LARGE SCALE GENOMIC DNA]</scope>
    <source>
        <strain evidence="9 10">DSM 45317</strain>
    </source>
</reference>
<evidence type="ECO:0000259" key="8">
    <source>
        <dbReference type="SMART" id="SM00014"/>
    </source>
</evidence>
<gene>
    <name evidence="9" type="ORF">SAMN04488085_10338</name>
</gene>
<accession>A0A1I4BGU7</accession>
<dbReference type="InParanoid" id="A0A1I4BGU7"/>
<evidence type="ECO:0000313" key="10">
    <source>
        <dbReference type="Proteomes" id="UP000199152"/>
    </source>
</evidence>
<dbReference type="FunCoup" id="A0A1I4BGU7">
    <property type="interactions" value="4"/>
</dbReference>
<sequence>MATDQVQTRIPPAEERLAGRLAAQPARRPVTTRKTAIAALTELGQIDRAVYRAVAGTPTPVLDRPVRRLSQAANWSRLWIGIAAAMAAVGGRDSRRAAGAGLVALAVDSAVVNGGFKLAARRRRPDRDSAHVPAGRQVPMPHSASFPSGHTASGFAFADAVGQTLPTAAAPLRLLAGAVGYSRVHTGVHYPGDVVLGALIGSSVGELVGWALRRAGRPGTEGR</sequence>
<dbReference type="GO" id="GO:0016787">
    <property type="term" value="F:hydrolase activity"/>
    <property type="evidence" value="ECO:0007669"/>
    <property type="project" value="UniProtKB-KW"/>
</dbReference>